<proteinExistence type="predicted"/>
<dbReference type="EMBL" id="JASXSV010000014">
    <property type="protein sequence ID" value="MDP0589460.1"/>
    <property type="molecule type" value="Genomic_DNA"/>
</dbReference>
<organism evidence="1 2">
    <name type="scientific">Candidatus Endonucleibacter bathymodioli</name>
    <dbReference type="NCBI Taxonomy" id="539814"/>
    <lineage>
        <taxon>Bacteria</taxon>
        <taxon>Pseudomonadati</taxon>
        <taxon>Pseudomonadota</taxon>
        <taxon>Gammaproteobacteria</taxon>
        <taxon>Oceanospirillales</taxon>
        <taxon>Endozoicomonadaceae</taxon>
        <taxon>Candidatus Endonucleibacter</taxon>
    </lineage>
</organism>
<protein>
    <recommendedName>
        <fullName evidence="3">ATP-grasp domain-containing protein</fullName>
    </recommendedName>
</protein>
<dbReference type="Gene3D" id="3.30.470.20">
    <property type="entry name" value="ATP-grasp fold, B domain"/>
    <property type="match status" value="1"/>
</dbReference>
<keyword evidence="2" id="KW-1185">Reference proteome</keyword>
<dbReference type="AlphaFoldDB" id="A0AA90NU92"/>
<dbReference type="SUPFAM" id="SSF56059">
    <property type="entry name" value="Glutathione synthetase ATP-binding domain-like"/>
    <property type="match status" value="1"/>
</dbReference>
<reference evidence="1 2" key="1">
    <citation type="journal article" date="2023" name="bioRxiv">
        <title>An intranuclear bacterial parasite of deep-sea mussels expresses apoptosis inhibitors acquired from its host.</title>
        <authorList>
            <person name="Gonzalez Porras M.A."/>
            <person name="Assie A."/>
            <person name="Tietjen M."/>
            <person name="Violette M."/>
            <person name="Kleiner M."/>
            <person name="Gruber-Vodicka H."/>
            <person name="Dubilier N."/>
            <person name="Leisch N."/>
        </authorList>
    </citation>
    <scope>NUCLEOTIDE SEQUENCE [LARGE SCALE GENOMIC DNA]</scope>
    <source>
        <strain evidence="1">IAP13</strain>
    </source>
</reference>
<name>A0AA90NU92_9GAMM</name>
<accession>A0AA90NU92</accession>
<evidence type="ECO:0000313" key="1">
    <source>
        <dbReference type="EMBL" id="MDP0589460.1"/>
    </source>
</evidence>
<evidence type="ECO:0000313" key="2">
    <source>
        <dbReference type="Proteomes" id="UP001178148"/>
    </source>
</evidence>
<evidence type="ECO:0008006" key="3">
    <source>
        <dbReference type="Google" id="ProtNLM"/>
    </source>
</evidence>
<gene>
    <name evidence="1" type="ORF">QS748_09850</name>
</gene>
<dbReference type="Proteomes" id="UP001178148">
    <property type="component" value="Unassembled WGS sequence"/>
</dbReference>
<sequence length="276" mass="32493">MLIRLSLIFTYIFYCIRLNVAPWRYFQLNAPYFNEHRDIFSKLDMDKRIPKQWLLEQFIDLGVYSPSHYPVFVKPEWGQNSQGVVRVDNLLQLNAQRQKRTARHSFYLIQQAAPELCEFELFMIPKIENSQQFFTLSVTETCNRSADKLPVNGIYNPDSYYKNCASQLTEAQLHKIWSHLKQMGNYRIARYGVRANSLNELVSGNFHVVEVNLYTPMPLLLLVSDFTLLEKFHFIKQNMKQLVLVTQSIPKGQLTKPVFFKKPHIARCLKIFMKTT</sequence>
<comment type="caution">
    <text evidence="1">The sequence shown here is derived from an EMBL/GenBank/DDBJ whole genome shotgun (WGS) entry which is preliminary data.</text>
</comment>